<name>A0A1I3Z112_9BACL</name>
<evidence type="ECO:0000256" key="1">
    <source>
        <dbReference type="SAM" id="Coils"/>
    </source>
</evidence>
<dbReference type="AlphaFoldDB" id="A0A1I3Z112"/>
<reference evidence="3" key="1">
    <citation type="submission" date="2016-10" db="EMBL/GenBank/DDBJ databases">
        <authorList>
            <person name="Varghese N."/>
            <person name="Submissions S."/>
        </authorList>
    </citation>
    <scope>NUCLEOTIDE SEQUENCE [LARGE SCALE GENOMIC DNA]</scope>
    <source>
        <strain evidence="3">OK042</strain>
    </source>
</reference>
<gene>
    <name evidence="2" type="ORF">SAMN05518846_112118</name>
</gene>
<protein>
    <submittedName>
        <fullName evidence="2">Uncharacterized protein</fullName>
    </submittedName>
</protein>
<keyword evidence="1" id="KW-0175">Coiled coil</keyword>
<dbReference type="Proteomes" id="UP000198915">
    <property type="component" value="Unassembled WGS sequence"/>
</dbReference>
<proteinExistence type="predicted"/>
<feature type="coiled-coil region" evidence="1">
    <location>
        <begin position="81"/>
        <end position="115"/>
    </location>
</feature>
<evidence type="ECO:0000313" key="2">
    <source>
        <dbReference type="EMBL" id="SFK37748.1"/>
    </source>
</evidence>
<dbReference type="RefSeq" id="WP_092272294.1">
    <property type="nucleotide sequence ID" value="NZ_JARTKD010000015.1"/>
</dbReference>
<dbReference type="STRING" id="1884381.SAMN05518846_112118"/>
<sequence>MEKKKKWDLPHWVMPGVFSGNYVVDEAVERISIVKPVEKGTEPENEEALELMVEAALETALKQSPPPTPEQPIEIILTQKESVLRDHVEKLELEIASLKEEVASWEKRLKEFEEKQAKEHQYLYQVVLALKKEWERERNEDRHH</sequence>
<accession>A0A1I3Z112</accession>
<evidence type="ECO:0000313" key="3">
    <source>
        <dbReference type="Proteomes" id="UP000198915"/>
    </source>
</evidence>
<dbReference type="EMBL" id="FORT01000012">
    <property type="protein sequence ID" value="SFK37748.1"/>
    <property type="molecule type" value="Genomic_DNA"/>
</dbReference>
<organism evidence="2 3">
    <name type="scientific">Brevibacillus centrosporus</name>
    <dbReference type="NCBI Taxonomy" id="54910"/>
    <lineage>
        <taxon>Bacteria</taxon>
        <taxon>Bacillati</taxon>
        <taxon>Bacillota</taxon>
        <taxon>Bacilli</taxon>
        <taxon>Bacillales</taxon>
        <taxon>Paenibacillaceae</taxon>
        <taxon>Brevibacillus</taxon>
    </lineage>
</organism>
<keyword evidence="3" id="KW-1185">Reference proteome</keyword>